<dbReference type="RefSeq" id="WP_014265108.1">
    <property type="nucleotide sequence ID" value="NC_016631.1"/>
</dbReference>
<dbReference type="Pfam" id="PF00092">
    <property type="entry name" value="VWA"/>
    <property type="match status" value="1"/>
</dbReference>
<sequence precursor="true">MRLAAIALAAVLLPALAMSQTTVQQPAPIERHNPEIPTLHVESRLVSVALNVVDEQGAPVPGLSAADFEVAEDGKPQRIANFDRESSTPLEIVLAIDASESVFNDEHLEREAAKKFMASLLRKQDQIDLMDFADDVDELVSFTSDVQKIDSGLGRIHHGDATALYDAVYLASQRLGETPTSAGQRRVLVLITDGENTTHHGSYDAALEQAQRAGAMIYALIIVPVSADAGRNTGGEHALIQLARDTGGKYYYVEDKHDLAPAFQHVSDDLRTQYTVGYYAPQKGLGRDNLRHIQLQLKDPALRARYTLRYRTSYYANR</sequence>
<organism evidence="3 4">
    <name type="scientific">Granulicella mallensis (strain ATCC BAA-1857 / DSM 23137 / MP5ACTX8)</name>
    <dbReference type="NCBI Taxonomy" id="682795"/>
    <lineage>
        <taxon>Bacteria</taxon>
        <taxon>Pseudomonadati</taxon>
        <taxon>Acidobacteriota</taxon>
        <taxon>Terriglobia</taxon>
        <taxon>Terriglobales</taxon>
        <taxon>Acidobacteriaceae</taxon>
        <taxon>Granulicella</taxon>
    </lineage>
</organism>
<gene>
    <name evidence="3" type="ordered locus">AciX8_1893</name>
</gene>
<dbReference type="InterPro" id="IPR002035">
    <property type="entry name" value="VWF_A"/>
</dbReference>
<keyword evidence="4" id="KW-1185">Reference proteome</keyword>
<protein>
    <submittedName>
        <fullName evidence="3">VWFA-related domain-containing protein</fullName>
    </submittedName>
</protein>
<dbReference type="PROSITE" id="PS50234">
    <property type="entry name" value="VWFA"/>
    <property type="match status" value="1"/>
</dbReference>
<dbReference type="Gene3D" id="3.40.50.410">
    <property type="entry name" value="von Willebrand factor, type A domain"/>
    <property type="match status" value="1"/>
</dbReference>
<dbReference type="SMART" id="SM00327">
    <property type="entry name" value="VWA"/>
    <property type="match status" value="1"/>
</dbReference>
<dbReference type="AlphaFoldDB" id="G8NS21"/>
<accession>G8NS21</accession>
<feature type="domain" description="VWFA" evidence="2">
    <location>
        <begin position="91"/>
        <end position="266"/>
    </location>
</feature>
<feature type="chain" id="PRO_5003512976" evidence="1">
    <location>
        <begin position="20"/>
        <end position="318"/>
    </location>
</feature>
<keyword evidence="1" id="KW-0732">Signal</keyword>
<dbReference type="eggNOG" id="COG2304">
    <property type="taxonomic scope" value="Bacteria"/>
</dbReference>
<evidence type="ECO:0000256" key="1">
    <source>
        <dbReference type="SAM" id="SignalP"/>
    </source>
</evidence>
<dbReference type="HOGENOM" id="CLU_049429_0_0_0"/>
<reference evidence="3 4" key="1">
    <citation type="submission" date="2011-11" db="EMBL/GenBank/DDBJ databases">
        <title>Complete sequence of Granulicella mallensis MP5ACTX8.</title>
        <authorList>
            <consortium name="US DOE Joint Genome Institute"/>
            <person name="Lucas S."/>
            <person name="Copeland A."/>
            <person name="Lapidus A."/>
            <person name="Cheng J.-F."/>
            <person name="Goodwin L."/>
            <person name="Pitluck S."/>
            <person name="Peters L."/>
            <person name="Lu M."/>
            <person name="Detter J.C."/>
            <person name="Han C."/>
            <person name="Tapia R."/>
            <person name="Land M."/>
            <person name="Hauser L."/>
            <person name="Kyrpides N."/>
            <person name="Ivanova N."/>
            <person name="Mikhailova N."/>
            <person name="Pagani I."/>
            <person name="Rawat S."/>
            <person name="Mannisto M."/>
            <person name="Haggblom M."/>
            <person name="Woyke T."/>
        </authorList>
    </citation>
    <scope>NUCLEOTIDE SEQUENCE [LARGE SCALE GENOMIC DNA]</scope>
    <source>
        <strain evidence="4">ATCC BAA-1857 / DSM 23137 / MP5ACTX8</strain>
    </source>
</reference>
<dbReference type="EMBL" id="CP003130">
    <property type="protein sequence ID" value="AEU36229.1"/>
    <property type="molecule type" value="Genomic_DNA"/>
</dbReference>
<feature type="signal peptide" evidence="1">
    <location>
        <begin position="1"/>
        <end position="19"/>
    </location>
</feature>
<dbReference type="InterPro" id="IPR017802">
    <property type="entry name" value="VWFA-rel_acidobac-type"/>
</dbReference>
<dbReference type="STRING" id="682795.AciX8_1893"/>
<proteinExistence type="predicted"/>
<dbReference type="NCBIfam" id="TIGR03436">
    <property type="entry name" value="acidobact_VWFA"/>
    <property type="match status" value="1"/>
</dbReference>
<dbReference type="InterPro" id="IPR036465">
    <property type="entry name" value="vWFA_dom_sf"/>
</dbReference>
<dbReference type="SUPFAM" id="SSF53300">
    <property type="entry name" value="vWA-like"/>
    <property type="match status" value="1"/>
</dbReference>
<evidence type="ECO:0000313" key="3">
    <source>
        <dbReference type="EMBL" id="AEU36229.1"/>
    </source>
</evidence>
<dbReference type="KEGG" id="gma:AciX8_1893"/>
<name>G8NS21_GRAMM</name>
<evidence type="ECO:0000259" key="2">
    <source>
        <dbReference type="PROSITE" id="PS50234"/>
    </source>
</evidence>
<dbReference type="Proteomes" id="UP000007113">
    <property type="component" value="Chromosome"/>
</dbReference>
<evidence type="ECO:0000313" key="4">
    <source>
        <dbReference type="Proteomes" id="UP000007113"/>
    </source>
</evidence>